<evidence type="ECO:0000256" key="1">
    <source>
        <dbReference type="ARBA" id="ARBA00022468"/>
    </source>
</evidence>
<dbReference type="PROSITE" id="PS50018">
    <property type="entry name" value="RAS_GTPASE_ACTIV_2"/>
    <property type="match status" value="1"/>
</dbReference>
<dbReference type="InterPro" id="IPR039360">
    <property type="entry name" value="Ras_GTPase"/>
</dbReference>
<dbReference type="Proteomes" id="UP000243217">
    <property type="component" value="Unassembled WGS sequence"/>
</dbReference>
<keyword evidence="5" id="KW-1185">Reference proteome</keyword>
<feature type="region of interest" description="Disordered" evidence="2">
    <location>
        <begin position="217"/>
        <end position="236"/>
    </location>
</feature>
<dbReference type="PANTHER" id="PTHR10194:SF60">
    <property type="entry name" value="RAS GTPASE-ACTIVATING PROTEIN RASKOL"/>
    <property type="match status" value="1"/>
</dbReference>
<proteinExistence type="predicted"/>
<evidence type="ECO:0000313" key="5">
    <source>
        <dbReference type="Proteomes" id="UP000243217"/>
    </source>
</evidence>
<reference evidence="4 5" key="1">
    <citation type="journal article" date="2014" name="Genome Biol. Evol.">
        <title>The secreted proteins of Achlya hypogyna and Thraustotheca clavata identify the ancestral oomycete secretome and reveal gene acquisitions by horizontal gene transfer.</title>
        <authorList>
            <person name="Misner I."/>
            <person name="Blouin N."/>
            <person name="Leonard G."/>
            <person name="Richards T.A."/>
            <person name="Lane C.E."/>
        </authorList>
    </citation>
    <scope>NUCLEOTIDE SEQUENCE [LARGE SCALE GENOMIC DNA]</scope>
    <source>
        <strain evidence="4 5">ATCC 34112</strain>
    </source>
</reference>
<dbReference type="Pfam" id="PF00616">
    <property type="entry name" value="RasGAP"/>
    <property type="match status" value="1"/>
</dbReference>
<evidence type="ECO:0000313" key="4">
    <source>
        <dbReference type="EMBL" id="OQS07517.1"/>
    </source>
</evidence>
<dbReference type="InterPro" id="IPR001936">
    <property type="entry name" value="RasGAP_dom"/>
</dbReference>
<dbReference type="OrthoDB" id="1562946at2759"/>
<feature type="domain" description="Ras-GAP" evidence="3">
    <location>
        <begin position="1"/>
        <end position="169"/>
    </location>
</feature>
<dbReference type="AlphaFoldDB" id="A0A1W0AB12"/>
<dbReference type="InterPro" id="IPR008936">
    <property type="entry name" value="Rho_GTPase_activation_prot"/>
</dbReference>
<dbReference type="SUPFAM" id="SSF48350">
    <property type="entry name" value="GTPase activation domain, GAP"/>
    <property type="match status" value="1"/>
</dbReference>
<sequence length="563" mass="64457">MAAVVCASEIPQFDKFARVVQIELDRVQNEEEQFLRSSTGLSSSMKDLGHSHGRRYFRFLLGDAIASLDGLHRDQVIHLARDIIHRMVSSLDDHAPHLLRLCCAYIMDQFNAQFPHSARGPTIVVGGSIVLRIMCPAIIKPDLIGLDAHPPSALPNAILLAKLLQHSMRGTEFDLASDELYFAKDFVFETKDLFAGYLAAFPRTEKTEVTHPNYNEEMETRTLRRRASQASMGSSPKRKFSLRNLFRKDSSPLKSTECRHCGRTLYVKMDRSSLSRSRSASFHPSLKSKSNPPEITQDEYFRLLRKTDVLGYLVRVHGDLESKQVHLKQAEIENTKLEAVKKYLVIEHETLKMKLHEIQNGFYQHIEMLTQAWLEEEALQTGHAQIAAKEYAKVQCISRLAPFKRSDQHDDMKFNTPLLVSLGKEGLKKYDRISAGYRKELNRVETQATELESKGSSIQSMERIYTKSVEADLSKVKDDKALLIDQMQLVSKQNEALQYQVAQLEQKLCQQQLNERNLRKQWGEHEQNLLQILMSVKNDVKKRFGFIPPALQQQTFAPLHPPF</sequence>
<dbReference type="EMBL" id="JNBS01000233">
    <property type="protein sequence ID" value="OQS07517.1"/>
    <property type="molecule type" value="Genomic_DNA"/>
</dbReference>
<dbReference type="CDD" id="cd04519">
    <property type="entry name" value="RasGAP"/>
    <property type="match status" value="1"/>
</dbReference>
<keyword evidence="1" id="KW-0343">GTPase activation</keyword>
<comment type="caution">
    <text evidence="4">The sequence shown here is derived from an EMBL/GenBank/DDBJ whole genome shotgun (WGS) entry which is preliminary data.</text>
</comment>
<organism evidence="4 5">
    <name type="scientific">Thraustotheca clavata</name>
    <dbReference type="NCBI Taxonomy" id="74557"/>
    <lineage>
        <taxon>Eukaryota</taxon>
        <taxon>Sar</taxon>
        <taxon>Stramenopiles</taxon>
        <taxon>Oomycota</taxon>
        <taxon>Saprolegniomycetes</taxon>
        <taxon>Saprolegniales</taxon>
        <taxon>Achlyaceae</taxon>
        <taxon>Thraustotheca</taxon>
    </lineage>
</organism>
<gene>
    <name evidence="4" type="ORF">THRCLA_00465</name>
</gene>
<dbReference type="STRING" id="74557.A0A1W0AB12"/>
<dbReference type="GO" id="GO:0005096">
    <property type="term" value="F:GTPase activator activity"/>
    <property type="evidence" value="ECO:0007669"/>
    <property type="project" value="UniProtKB-KW"/>
</dbReference>
<evidence type="ECO:0000256" key="2">
    <source>
        <dbReference type="SAM" id="MobiDB-lite"/>
    </source>
</evidence>
<dbReference type="PANTHER" id="PTHR10194">
    <property type="entry name" value="RAS GTPASE-ACTIVATING PROTEINS"/>
    <property type="match status" value="1"/>
</dbReference>
<accession>A0A1W0AB12</accession>
<dbReference type="Gene3D" id="1.10.506.10">
    <property type="entry name" value="GTPase Activation - p120gap, domain 1"/>
    <property type="match status" value="1"/>
</dbReference>
<evidence type="ECO:0000259" key="3">
    <source>
        <dbReference type="PROSITE" id="PS50018"/>
    </source>
</evidence>
<protein>
    <recommendedName>
        <fullName evidence="3">Ras-GAP domain-containing protein</fullName>
    </recommendedName>
</protein>
<name>A0A1W0AB12_9STRA</name>